<comment type="similarity">
    <text evidence="2">Belongs to the bacterial solute-binding protein SsuA/TauA family.</text>
</comment>
<evidence type="ECO:0000256" key="1">
    <source>
        <dbReference type="ARBA" id="ARBA00004418"/>
    </source>
</evidence>
<dbReference type="PANTHER" id="PTHR30024">
    <property type="entry name" value="ALIPHATIC SULFONATES-BINDING PROTEIN-RELATED"/>
    <property type="match status" value="1"/>
</dbReference>
<sequence length="379" mass="41452">MGDLLEFPSMTKDPPQGRHLRIKAWMERHHDVPDGRASARGVRKVYTTLDGRCPEASSGGNPSPGRGGCVLWSSPCVNMGEQPKTCVQPSGEATMGSEQATSRKDIGRRTLLRLAALAVLGGRSAWATDFVILAILPYASPSDILDKHVRLRDYTARVLGRPVELVSAPTFDAFVAATERGEYDIVLTAPHMGRLAQQRDGWHPLAQTGYQKEAVVMARDPELRTLSDLRGRTLAVGAFASLAYQIIARTLRDHTLEPGRDVSLLETRSFSNVMSTLDRGEADAVITTRRHVLLDETPEAKGIHEVYVAPPVPGFFVLSHPRLDQEARSRLATALLGFQDSPEGRAYLDQNALVDFRPVDEAVMASLDPYTACLIPPSP</sequence>
<organism evidence="4 5">
    <name type="scientific">Pararhodospirillum photometricum DSM 122</name>
    <dbReference type="NCBI Taxonomy" id="1150469"/>
    <lineage>
        <taxon>Bacteria</taxon>
        <taxon>Pseudomonadati</taxon>
        <taxon>Pseudomonadota</taxon>
        <taxon>Alphaproteobacteria</taxon>
        <taxon>Rhodospirillales</taxon>
        <taxon>Rhodospirillaceae</taxon>
        <taxon>Pararhodospirillum</taxon>
    </lineage>
</organism>
<dbReference type="PATRIC" id="fig|1150469.3.peg.2848"/>
<reference evidence="4 5" key="1">
    <citation type="submission" date="2012-02" db="EMBL/GenBank/DDBJ databases">
        <title>Shotgun genome sequence of Phaeospirillum photometricum DSM 122.</title>
        <authorList>
            <person name="Duquesne K."/>
            <person name="Sturgis J."/>
        </authorList>
    </citation>
    <scope>NUCLEOTIDE SEQUENCE [LARGE SCALE GENOMIC DNA]</scope>
    <source>
        <strain evidence="5">DSM122</strain>
    </source>
</reference>
<proteinExistence type="inferred from homology"/>
<evidence type="ECO:0000256" key="3">
    <source>
        <dbReference type="ARBA" id="ARBA00022729"/>
    </source>
</evidence>
<comment type="subcellular location">
    <subcellularLocation>
        <location evidence="1">Periplasm</location>
    </subcellularLocation>
</comment>
<gene>
    <name evidence="4" type="ORF">RSPPHO_02505</name>
</gene>
<dbReference type="GO" id="GO:0042597">
    <property type="term" value="C:periplasmic space"/>
    <property type="evidence" value="ECO:0007669"/>
    <property type="project" value="UniProtKB-SubCell"/>
</dbReference>
<dbReference type="STRING" id="1150469.RSPPHO_02505"/>
<dbReference type="HOGENOM" id="CLU_729330_0_0_5"/>
<evidence type="ECO:0000256" key="2">
    <source>
        <dbReference type="ARBA" id="ARBA00010742"/>
    </source>
</evidence>
<accession>H6SMJ6</accession>
<dbReference type="Gene3D" id="3.40.190.10">
    <property type="entry name" value="Periplasmic binding protein-like II"/>
    <property type="match status" value="2"/>
</dbReference>
<keyword evidence="5" id="KW-1185">Reference proteome</keyword>
<dbReference type="PANTHER" id="PTHR30024:SF47">
    <property type="entry name" value="TAURINE-BINDING PERIPLASMIC PROTEIN"/>
    <property type="match status" value="1"/>
</dbReference>
<evidence type="ECO:0000313" key="5">
    <source>
        <dbReference type="Proteomes" id="UP000033220"/>
    </source>
</evidence>
<dbReference type="Proteomes" id="UP000033220">
    <property type="component" value="Chromosome DSM 122"/>
</dbReference>
<dbReference type="eggNOG" id="COG3221">
    <property type="taxonomic scope" value="Bacteria"/>
</dbReference>
<name>H6SMJ6_PARPM</name>
<dbReference type="EMBL" id="HE663493">
    <property type="protein sequence ID" value="CCG09131.1"/>
    <property type="molecule type" value="Genomic_DNA"/>
</dbReference>
<keyword evidence="3" id="KW-0732">Signal</keyword>
<dbReference type="SUPFAM" id="SSF53850">
    <property type="entry name" value="Periplasmic binding protein-like II"/>
    <property type="match status" value="1"/>
</dbReference>
<evidence type="ECO:0000313" key="4">
    <source>
        <dbReference type="EMBL" id="CCG09131.1"/>
    </source>
</evidence>
<dbReference type="Pfam" id="PF12974">
    <property type="entry name" value="Phosphonate-bd"/>
    <property type="match status" value="1"/>
</dbReference>
<dbReference type="KEGG" id="rpm:RSPPHO_02505"/>
<protein>
    <submittedName>
        <fullName evidence="4">ABC-type phosphate/phosphonate transport system,periplasmic component</fullName>
    </submittedName>
</protein>
<dbReference type="AlphaFoldDB" id="H6SMJ6"/>